<evidence type="ECO:0000256" key="5">
    <source>
        <dbReference type="ARBA" id="ARBA00023002"/>
    </source>
</evidence>
<evidence type="ECO:0000256" key="10">
    <source>
        <dbReference type="SAM" id="Phobius"/>
    </source>
</evidence>
<name>A0A395N5T1_9HYPO</name>
<dbReference type="GO" id="GO:0020037">
    <property type="term" value="F:heme binding"/>
    <property type="evidence" value="ECO:0007669"/>
    <property type="project" value="InterPro"/>
</dbReference>
<dbReference type="STRING" id="2594813.A0A395N5T1"/>
<dbReference type="PANTHER" id="PTHR46206">
    <property type="entry name" value="CYTOCHROME P450"/>
    <property type="match status" value="1"/>
</dbReference>
<dbReference type="GO" id="GO:0005506">
    <property type="term" value="F:iron ion binding"/>
    <property type="evidence" value="ECO:0007669"/>
    <property type="project" value="InterPro"/>
</dbReference>
<sequence>MAFTYFAKLHLAFQRWTGYSQGRYFVTGIVLSLVAILFGVVKHLTSSPTPKVPILLNDEIRNARKRALEYCFNPRAVMAKGYAKFKNEVFGLDTQDGVKLVIPPGFLDTLKSHPALSFKASIDNDMQIEYTYFGGPPEYVIHAIKANLTGSLPAFTPLLHVMVKKNMPKVLGLYEDWTPVQVHDRVLRLVARNNARVFQGTAASLDEEWQSASTGYVLACFDCIRALKQWHPWLRPLVYRFIPERAAIKDQWAKGRKRVMASMLERKRKGGNIEDPPTMLDHLSNGRNEHMADDVEMQLLHQMTLIAVGTVTTFSSTTQAIYDLAAHPEYVSILRQEVESVPRDQNGDFNRDSTSAMEKLDSFLKESQRLNSPDLISATFQRATVADMTLPDGTFVPKGTKLEINTCSIHADKDLYENPKDFDGLRFYKMRQGPGQENKYKYSSVGREDLSWGFGRHACPGRYLSAVNIKLILAELLMNYDIKLCEGAKRPPNIEFEVLCSPDPNYGILLKNRER</sequence>
<dbReference type="InterPro" id="IPR001128">
    <property type="entry name" value="Cyt_P450"/>
</dbReference>
<gene>
    <name evidence="11" type="ORF">FIE12Z_500</name>
</gene>
<keyword evidence="7 9" id="KW-0503">Monooxygenase</keyword>
<keyword evidence="10" id="KW-0472">Membrane</keyword>
<dbReference type="SUPFAM" id="SSF48264">
    <property type="entry name" value="Cytochrome P450"/>
    <property type="match status" value="1"/>
</dbReference>
<dbReference type="Pfam" id="PF00067">
    <property type="entry name" value="p450"/>
    <property type="match status" value="1"/>
</dbReference>
<evidence type="ECO:0000256" key="6">
    <source>
        <dbReference type="ARBA" id="ARBA00023004"/>
    </source>
</evidence>
<evidence type="ECO:0000313" key="11">
    <source>
        <dbReference type="EMBL" id="RFN55247.1"/>
    </source>
</evidence>
<evidence type="ECO:0000256" key="8">
    <source>
        <dbReference type="PIRSR" id="PIRSR602403-1"/>
    </source>
</evidence>
<keyword evidence="10" id="KW-0812">Transmembrane</keyword>
<dbReference type="EMBL" id="PXXK01000009">
    <property type="protein sequence ID" value="RFN55247.1"/>
    <property type="molecule type" value="Genomic_DNA"/>
</dbReference>
<dbReference type="PROSITE" id="PS00086">
    <property type="entry name" value="CYTOCHROME_P450"/>
    <property type="match status" value="1"/>
</dbReference>
<reference evidence="11 12" key="1">
    <citation type="journal article" date="2018" name="PLoS Pathog.">
        <title>Evolution of structural diversity of trichothecenes, a family of toxins produced by plant pathogenic and entomopathogenic fungi.</title>
        <authorList>
            <person name="Proctor R.H."/>
            <person name="McCormick S.P."/>
            <person name="Kim H.S."/>
            <person name="Cardoza R.E."/>
            <person name="Stanley A.M."/>
            <person name="Lindo L."/>
            <person name="Kelly A."/>
            <person name="Brown D.W."/>
            <person name="Lee T."/>
            <person name="Vaughan M.M."/>
            <person name="Alexander N.J."/>
            <person name="Busman M."/>
            <person name="Gutierrez S."/>
        </authorList>
    </citation>
    <scope>NUCLEOTIDE SEQUENCE [LARGE SCALE GENOMIC DNA]</scope>
    <source>
        <strain evidence="11 12">NRRL 13405</strain>
    </source>
</reference>
<evidence type="ECO:0008006" key="13">
    <source>
        <dbReference type="Google" id="ProtNLM"/>
    </source>
</evidence>
<dbReference type="InterPro" id="IPR036396">
    <property type="entry name" value="Cyt_P450_sf"/>
</dbReference>
<evidence type="ECO:0000256" key="1">
    <source>
        <dbReference type="ARBA" id="ARBA00001971"/>
    </source>
</evidence>
<evidence type="ECO:0000256" key="3">
    <source>
        <dbReference type="ARBA" id="ARBA00022617"/>
    </source>
</evidence>
<dbReference type="OrthoDB" id="1844152at2759"/>
<dbReference type="GO" id="GO:0016705">
    <property type="term" value="F:oxidoreductase activity, acting on paired donors, with incorporation or reduction of molecular oxygen"/>
    <property type="evidence" value="ECO:0007669"/>
    <property type="project" value="InterPro"/>
</dbReference>
<dbReference type="GO" id="GO:0004497">
    <property type="term" value="F:monooxygenase activity"/>
    <property type="evidence" value="ECO:0007669"/>
    <property type="project" value="UniProtKB-KW"/>
</dbReference>
<dbReference type="PRINTS" id="PR00465">
    <property type="entry name" value="EP450IV"/>
</dbReference>
<keyword evidence="5 9" id="KW-0560">Oxidoreductase</keyword>
<feature type="transmembrane region" description="Helical" evidence="10">
    <location>
        <begin position="24"/>
        <end position="41"/>
    </location>
</feature>
<dbReference type="CDD" id="cd11041">
    <property type="entry name" value="CYP503A1-like"/>
    <property type="match status" value="1"/>
</dbReference>
<proteinExistence type="inferred from homology"/>
<accession>A0A395N5T1</accession>
<feature type="binding site" description="axial binding residue" evidence="8">
    <location>
        <position position="459"/>
    </location>
    <ligand>
        <name>heme</name>
        <dbReference type="ChEBI" id="CHEBI:30413"/>
    </ligand>
    <ligandPart>
        <name>Fe</name>
        <dbReference type="ChEBI" id="CHEBI:18248"/>
    </ligandPart>
</feature>
<keyword evidence="3 8" id="KW-0349">Heme</keyword>
<keyword evidence="4 8" id="KW-0479">Metal-binding</keyword>
<protein>
    <recommendedName>
        <fullName evidence="13">Ent-kaurene oxidase</fullName>
    </recommendedName>
</protein>
<evidence type="ECO:0000256" key="4">
    <source>
        <dbReference type="ARBA" id="ARBA00022723"/>
    </source>
</evidence>
<comment type="cofactor">
    <cofactor evidence="1 8">
        <name>heme</name>
        <dbReference type="ChEBI" id="CHEBI:30413"/>
    </cofactor>
</comment>
<evidence type="ECO:0000256" key="2">
    <source>
        <dbReference type="ARBA" id="ARBA00010617"/>
    </source>
</evidence>
<dbReference type="InterPro" id="IPR017972">
    <property type="entry name" value="Cyt_P450_CS"/>
</dbReference>
<dbReference type="AlphaFoldDB" id="A0A395N5T1"/>
<comment type="similarity">
    <text evidence="2 9">Belongs to the cytochrome P450 family.</text>
</comment>
<keyword evidence="10" id="KW-1133">Transmembrane helix</keyword>
<evidence type="ECO:0000313" key="12">
    <source>
        <dbReference type="Proteomes" id="UP000265631"/>
    </source>
</evidence>
<comment type="caution">
    <text evidence="11">The sequence shown here is derived from an EMBL/GenBank/DDBJ whole genome shotgun (WGS) entry which is preliminary data.</text>
</comment>
<dbReference type="Gene3D" id="1.10.630.10">
    <property type="entry name" value="Cytochrome P450"/>
    <property type="match status" value="1"/>
</dbReference>
<keyword evidence="6 8" id="KW-0408">Iron</keyword>
<evidence type="ECO:0000256" key="7">
    <source>
        <dbReference type="ARBA" id="ARBA00023033"/>
    </source>
</evidence>
<dbReference type="Proteomes" id="UP000265631">
    <property type="component" value="Unassembled WGS sequence"/>
</dbReference>
<dbReference type="PANTHER" id="PTHR46206:SF7">
    <property type="entry name" value="P450, PUTATIVE (EUROFUNG)-RELATED"/>
    <property type="match status" value="1"/>
</dbReference>
<dbReference type="InterPro" id="IPR002403">
    <property type="entry name" value="Cyt_P450_E_grp-IV"/>
</dbReference>
<evidence type="ECO:0000256" key="9">
    <source>
        <dbReference type="RuleBase" id="RU000461"/>
    </source>
</evidence>
<keyword evidence="12" id="KW-1185">Reference proteome</keyword>
<organism evidence="11 12">
    <name type="scientific">Fusarium flagelliforme</name>
    <dbReference type="NCBI Taxonomy" id="2675880"/>
    <lineage>
        <taxon>Eukaryota</taxon>
        <taxon>Fungi</taxon>
        <taxon>Dikarya</taxon>
        <taxon>Ascomycota</taxon>
        <taxon>Pezizomycotina</taxon>
        <taxon>Sordariomycetes</taxon>
        <taxon>Hypocreomycetidae</taxon>
        <taxon>Hypocreales</taxon>
        <taxon>Nectriaceae</taxon>
        <taxon>Fusarium</taxon>
        <taxon>Fusarium incarnatum-equiseti species complex</taxon>
    </lineage>
</organism>